<proteinExistence type="predicted"/>
<name>A0A3E1P4P2_9BACT</name>
<evidence type="ECO:0000313" key="1">
    <source>
        <dbReference type="EMBL" id="RFM35156.1"/>
    </source>
</evidence>
<protein>
    <submittedName>
        <fullName evidence="1">Uncharacterized protein</fullName>
    </submittedName>
</protein>
<comment type="caution">
    <text evidence="1">The sequence shown here is derived from an EMBL/GenBank/DDBJ whole genome shotgun (WGS) entry which is preliminary data.</text>
</comment>
<dbReference type="InterPro" id="IPR029058">
    <property type="entry name" value="AB_hydrolase_fold"/>
</dbReference>
<keyword evidence="2" id="KW-1185">Reference proteome</keyword>
<sequence length="102" mass="11171">MEMAECLFINDGNAVAKQQVIDNYRAEPAIPFTNKVILTHENFCSVSKVDIKMLQDIVISPGLQDRMIVVAGISTVYAVNTSHSPFLSQAGEVSDLLLKIGF</sequence>
<dbReference type="Gene3D" id="3.40.50.1820">
    <property type="entry name" value="alpha/beta hydrolase"/>
    <property type="match status" value="1"/>
</dbReference>
<organism evidence="1 2">
    <name type="scientific">Chitinophaga silvisoli</name>
    <dbReference type="NCBI Taxonomy" id="2291814"/>
    <lineage>
        <taxon>Bacteria</taxon>
        <taxon>Pseudomonadati</taxon>
        <taxon>Bacteroidota</taxon>
        <taxon>Chitinophagia</taxon>
        <taxon>Chitinophagales</taxon>
        <taxon>Chitinophagaceae</taxon>
        <taxon>Chitinophaga</taxon>
    </lineage>
</organism>
<gene>
    <name evidence="1" type="ORF">DXN04_07115</name>
</gene>
<accession>A0A3E1P4P2</accession>
<dbReference type="Proteomes" id="UP000261174">
    <property type="component" value="Unassembled WGS sequence"/>
</dbReference>
<dbReference type="EMBL" id="QTJV01000002">
    <property type="protein sequence ID" value="RFM35156.1"/>
    <property type="molecule type" value="Genomic_DNA"/>
</dbReference>
<reference evidence="1 2" key="1">
    <citation type="submission" date="2018-08" db="EMBL/GenBank/DDBJ databases">
        <title>Chitinophaga sp. K20C18050901, a novel bacterium isolated from forest soil.</title>
        <authorList>
            <person name="Wang C."/>
        </authorList>
    </citation>
    <scope>NUCLEOTIDE SEQUENCE [LARGE SCALE GENOMIC DNA]</scope>
    <source>
        <strain evidence="1 2">K20C18050901</strain>
    </source>
</reference>
<dbReference type="AlphaFoldDB" id="A0A3E1P4P2"/>
<evidence type="ECO:0000313" key="2">
    <source>
        <dbReference type="Proteomes" id="UP000261174"/>
    </source>
</evidence>